<accession>A0A199NSN0</accession>
<evidence type="ECO:0000256" key="5">
    <source>
        <dbReference type="ARBA" id="ARBA00025012"/>
    </source>
</evidence>
<evidence type="ECO:0000313" key="10">
    <source>
        <dbReference type="Proteomes" id="UP000053171"/>
    </source>
</evidence>
<comment type="pathway">
    <text evidence="1">Purine metabolism; IMP biosynthesis via de novo pathway; 5-amino-1-(5-phospho-D-ribosyl)imidazole-4-carboxamide from 5-amino-1-(5-phospho-D-ribosyl)imidazole-4-carboxylate: step 2/2.</text>
</comment>
<comment type="function">
    <text evidence="5">Catalyzes two reactions in de novo purine nucleotide biosynthesis. Catalyzes the breakdown of 5-aminoimidazole- (N-succinylocarboxamide) ribotide (SAICAR or 2-[5-amino-1-(5-phospho-beta-D-ribosyl)imidazole-4-carboxamido]succinate) to 5-aminoimidazole-4-carboxamide ribotide (AICAR or 5-amino-1-(5-phospho-beta-D-ribosyl)imidazole-4-carboxamide) and fumarate, and of adenylosuccinate (ADS or N(6)-(1,2-dicarboxyethyl)-AMP) to adenosine monophosphate (AMP) and fumarate.</text>
</comment>
<dbReference type="Gene3D" id="1.10.275.10">
    <property type="entry name" value="Fumarase/aspartase (N-terminal domain)"/>
    <property type="match status" value="1"/>
</dbReference>
<dbReference type="Proteomes" id="UP000053171">
    <property type="component" value="Unassembled WGS sequence"/>
</dbReference>
<organism evidence="9 10">
    <name type="scientific">Rothia kristinae</name>
    <dbReference type="NCBI Taxonomy" id="37923"/>
    <lineage>
        <taxon>Bacteria</taxon>
        <taxon>Bacillati</taxon>
        <taxon>Actinomycetota</taxon>
        <taxon>Actinomycetes</taxon>
        <taxon>Micrococcales</taxon>
        <taxon>Micrococcaceae</taxon>
        <taxon>Rothia</taxon>
    </lineage>
</organism>
<evidence type="ECO:0000259" key="8">
    <source>
        <dbReference type="Pfam" id="PF08328"/>
    </source>
</evidence>
<dbReference type="InterPro" id="IPR000362">
    <property type="entry name" value="Fumarate_lyase_fam"/>
</dbReference>
<comment type="pathway">
    <text evidence="2">Purine metabolism; AMP biosynthesis via de novo pathway; AMP from IMP: step 2/2.</text>
</comment>
<dbReference type="PRINTS" id="PR00149">
    <property type="entry name" value="FUMRATELYASE"/>
</dbReference>
<dbReference type="RefSeq" id="WP_064725594.1">
    <property type="nucleotide sequence ID" value="NZ_LJBJ02000015.1"/>
</dbReference>
<evidence type="ECO:0000256" key="3">
    <source>
        <dbReference type="ARBA" id="ARBA00022755"/>
    </source>
</evidence>
<feature type="domain" description="Fumarate lyase N-terminal" evidence="7">
    <location>
        <begin position="39"/>
        <end position="334"/>
    </location>
</feature>
<feature type="region of interest" description="Disordered" evidence="6">
    <location>
        <begin position="1"/>
        <end position="40"/>
    </location>
</feature>
<dbReference type="NCBIfam" id="NF006764">
    <property type="entry name" value="PRK09285.1"/>
    <property type="match status" value="1"/>
</dbReference>
<dbReference type="InterPro" id="IPR020557">
    <property type="entry name" value="Fumarate_lyase_CS"/>
</dbReference>
<evidence type="ECO:0000313" key="9">
    <source>
        <dbReference type="EMBL" id="OAX51613.1"/>
    </source>
</evidence>
<reference evidence="9" key="1">
    <citation type="submission" date="2016-06" db="EMBL/GenBank/DDBJ databases">
        <title>Identification of putative biosynthetic pathways for the production of bioactive secondary metabolites by the marine actinomycete Kocuria kristinae RUTW2-3.</title>
        <authorList>
            <person name="Waterworth S.C."/>
            <person name="Walmsley T.A."/>
            <person name="Matongo T."/>
            <person name="Davies-Coleman M.T."/>
            <person name="Dorrington R.A."/>
        </authorList>
    </citation>
    <scope>NUCLEOTIDE SEQUENCE [LARGE SCALE GENOMIC DNA]</scope>
    <source>
        <strain evidence="9">RUTW2-3</strain>
    </source>
</reference>
<dbReference type="PANTHER" id="PTHR43411">
    <property type="entry name" value="ADENYLOSUCCINATE LYASE"/>
    <property type="match status" value="1"/>
</dbReference>
<comment type="caution">
    <text evidence="9">The sequence shown here is derived from an EMBL/GenBank/DDBJ whole genome shotgun (WGS) entry which is preliminary data.</text>
</comment>
<dbReference type="InterPro" id="IPR013539">
    <property type="entry name" value="PurB_C"/>
</dbReference>
<evidence type="ECO:0000259" key="7">
    <source>
        <dbReference type="Pfam" id="PF00206"/>
    </source>
</evidence>
<feature type="compositionally biased region" description="Polar residues" evidence="6">
    <location>
        <begin position="1"/>
        <end position="10"/>
    </location>
</feature>
<dbReference type="Gene3D" id="1.10.40.30">
    <property type="entry name" value="Fumarase/aspartase (C-terminal domain)"/>
    <property type="match status" value="1"/>
</dbReference>
<dbReference type="EMBL" id="LJBJ02000015">
    <property type="protein sequence ID" value="OAX51613.1"/>
    <property type="molecule type" value="Genomic_DNA"/>
</dbReference>
<dbReference type="GO" id="GO:0004018">
    <property type="term" value="F:N6-(1,2-dicarboxyethyl)AMP AMP-lyase (fumarate-forming) activity"/>
    <property type="evidence" value="ECO:0007669"/>
    <property type="project" value="InterPro"/>
</dbReference>
<evidence type="ECO:0000256" key="4">
    <source>
        <dbReference type="ARBA" id="ARBA00023239"/>
    </source>
</evidence>
<dbReference type="InterPro" id="IPR022761">
    <property type="entry name" value="Fumarate_lyase_N"/>
</dbReference>
<feature type="compositionally biased region" description="Low complexity" evidence="6">
    <location>
        <begin position="23"/>
        <end position="37"/>
    </location>
</feature>
<dbReference type="InterPro" id="IPR024083">
    <property type="entry name" value="Fumarase/histidase_N"/>
</dbReference>
<feature type="domain" description="Adenylosuccinate lyase PurB C-terminal" evidence="8">
    <location>
        <begin position="355"/>
        <end position="474"/>
    </location>
</feature>
<protein>
    <submittedName>
        <fullName evidence="9">Adenylosuccinate lyase</fullName>
    </submittedName>
</protein>
<evidence type="ECO:0000256" key="2">
    <source>
        <dbReference type="ARBA" id="ARBA00004734"/>
    </source>
</evidence>
<keyword evidence="10" id="KW-1185">Reference proteome</keyword>
<keyword evidence="4 9" id="KW-0456">Lyase</keyword>
<evidence type="ECO:0000256" key="6">
    <source>
        <dbReference type="SAM" id="MobiDB-lite"/>
    </source>
</evidence>
<name>A0A199NSN0_9MICC</name>
<keyword evidence="3" id="KW-0658">Purine biosynthesis</keyword>
<dbReference type="InterPro" id="IPR008948">
    <property type="entry name" value="L-Aspartase-like"/>
</dbReference>
<dbReference type="AlphaFoldDB" id="A0A199NSN0"/>
<sequence length="487" mass="53473">MASPTPSGSPSEHADPRLPDGRLSLAAQSPAPALGPLDGRYRRQSAPLTEHLSEAALNRNRVHVEVEWFIHLCEHRVLPGLEPLNAERQAGLRSLVTDFDADAVAELAEIEAVTVHDVKAVEYYIGRRLEALGLERLTPLVHFGCTSEDINNLAWAVGIRDAVEQVWLPAARDLVDQLLAMAEQTREIPMLSRTHGQPATPTTLGKELAVLAFRLRRQLKRVTEQEILGKINGATGTYAAHIVAVPGADWQEVSRTFVEGLGLTWNPLTTQIESHDWQAELYGGIAQFNRVLHNLCTDVWSYISIGYFRQIPVEGATGSSTMPHKINPIRFENAEANLELSTSLLDTLATTLSTSRWQRDLTDSTTQRNIGTAFGHSLLAISNVAQGLAKLAVAEEVLAEDLEHNWEVLAEAIQMVMRAEAIAGAPGLDSPYERLKELTRGHRVDQQRLREFVGSLGLPDDAAARLAELTPAAYHGIAATLVDWARD</sequence>
<dbReference type="CDD" id="cd01598">
    <property type="entry name" value="PurB"/>
    <property type="match status" value="1"/>
</dbReference>
<dbReference type="Gene3D" id="1.20.200.10">
    <property type="entry name" value="Fumarase/aspartase (Central domain)"/>
    <property type="match status" value="1"/>
</dbReference>
<dbReference type="PANTHER" id="PTHR43411:SF1">
    <property type="entry name" value="ADENYLOSUCCINATE LYASE"/>
    <property type="match status" value="1"/>
</dbReference>
<proteinExistence type="predicted"/>
<dbReference type="InterPro" id="IPR047136">
    <property type="entry name" value="PurB_bact"/>
</dbReference>
<dbReference type="Pfam" id="PF00206">
    <property type="entry name" value="Lyase_1"/>
    <property type="match status" value="1"/>
</dbReference>
<dbReference type="Pfam" id="PF08328">
    <property type="entry name" value="ASL_C"/>
    <property type="match status" value="1"/>
</dbReference>
<evidence type="ECO:0000256" key="1">
    <source>
        <dbReference type="ARBA" id="ARBA00004706"/>
    </source>
</evidence>
<dbReference type="GO" id="GO:0006188">
    <property type="term" value="P:IMP biosynthetic process"/>
    <property type="evidence" value="ECO:0007669"/>
    <property type="project" value="InterPro"/>
</dbReference>
<gene>
    <name evidence="9" type="ORF">AN277_0207945</name>
</gene>
<dbReference type="SUPFAM" id="SSF48557">
    <property type="entry name" value="L-aspartase-like"/>
    <property type="match status" value="1"/>
</dbReference>
<dbReference type="PROSITE" id="PS00163">
    <property type="entry name" value="FUMARATE_LYASES"/>
    <property type="match status" value="1"/>
</dbReference>